<evidence type="ECO:0000256" key="1">
    <source>
        <dbReference type="ARBA" id="ARBA00004651"/>
    </source>
</evidence>
<keyword evidence="3 6" id="KW-0812">Transmembrane</keyword>
<feature type="transmembrane region" description="Helical" evidence="6">
    <location>
        <begin position="409"/>
        <end position="431"/>
    </location>
</feature>
<dbReference type="Pfam" id="PF07690">
    <property type="entry name" value="MFS_1"/>
    <property type="match status" value="1"/>
</dbReference>
<dbReference type="GO" id="GO:0022857">
    <property type="term" value="F:transmembrane transporter activity"/>
    <property type="evidence" value="ECO:0007669"/>
    <property type="project" value="InterPro"/>
</dbReference>
<feature type="transmembrane region" description="Helical" evidence="6">
    <location>
        <begin position="313"/>
        <end position="335"/>
    </location>
</feature>
<sequence length="509" mass="52408">MKPTANDGETVPETEITSRRAQLLTLPVVLTGVLLVALSISGTALALPDIGNDLNASGAALNWVVAGYNLAFAGTTLVAGATADRFGRRRVFFFAAVVFSGGFLVTAAAPSIVVIDIARIASGVGGAGLMAAGGGLLAANYHDRERTRAFAYMGTMAGVGIAIGPTIVGALVALTGWRGSFIVFAALGVLVAVGSLRLSESQAQRANSDWLGAALFVPALSALMFAILEAPERGWGHPAVLLSFALSFVCFVLFGIAQRRSSFPILAADLVREPRYMAWCLATVTTSVGFLGILVFLPTYLRAVAEQSPATAGVTMLLLTAPVLFAPITAATIVNRGVSPRVLIVAALAFVVTGNFGLLLLRPENTVPLIIVPLLIIGTGMGISFGITDGQAMTFVPPHLVGTAAGFLNTLRGAAEAVVIAGFSAALLGVISSELGASGGASRVAAGRLSSEAADVRMNEIDALTTSWHVTQLGVGLICLVLSVVIVVLLFRPNRQLNTESPTASRESA</sequence>
<keyword evidence="2" id="KW-0813">Transport</keyword>
<evidence type="ECO:0000256" key="4">
    <source>
        <dbReference type="ARBA" id="ARBA00022989"/>
    </source>
</evidence>
<name>A0A7T4DII0_9MICO</name>
<feature type="domain" description="Major facilitator superfamily (MFS) profile" evidence="7">
    <location>
        <begin position="25"/>
        <end position="495"/>
    </location>
</feature>
<dbReference type="PROSITE" id="PS50850">
    <property type="entry name" value="MFS"/>
    <property type="match status" value="1"/>
</dbReference>
<evidence type="ECO:0000313" key="8">
    <source>
        <dbReference type="EMBL" id="QQB14360.1"/>
    </source>
</evidence>
<organism evidence="8 9">
    <name type="scientific">Brevibacterium casei</name>
    <dbReference type="NCBI Taxonomy" id="33889"/>
    <lineage>
        <taxon>Bacteria</taxon>
        <taxon>Bacillati</taxon>
        <taxon>Actinomycetota</taxon>
        <taxon>Actinomycetes</taxon>
        <taxon>Micrococcales</taxon>
        <taxon>Brevibacteriaceae</taxon>
        <taxon>Brevibacterium</taxon>
    </lineage>
</organism>
<feature type="transmembrane region" description="Helical" evidence="6">
    <location>
        <begin position="180"/>
        <end position="198"/>
    </location>
</feature>
<evidence type="ECO:0000256" key="6">
    <source>
        <dbReference type="SAM" id="Phobius"/>
    </source>
</evidence>
<dbReference type="AlphaFoldDB" id="A0A7T4DII0"/>
<dbReference type="Proteomes" id="UP000595374">
    <property type="component" value="Chromosome"/>
</dbReference>
<dbReference type="PROSITE" id="PS00216">
    <property type="entry name" value="SUGAR_TRANSPORT_1"/>
    <property type="match status" value="1"/>
</dbReference>
<proteinExistence type="predicted"/>
<feature type="transmembrane region" description="Helical" evidence="6">
    <location>
        <begin position="150"/>
        <end position="174"/>
    </location>
</feature>
<comment type="subcellular location">
    <subcellularLocation>
        <location evidence="1">Cell membrane</location>
        <topology evidence="1">Multi-pass membrane protein</topology>
    </subcellularLocation>
</comment>
<feature type="transmembrane region" description="Helical" evidence="6">
    <location>
        <begin position="234"/>
        <end position="256"/>
    </location>
</feature>
<evidence type="ECO:0000256" key="3">
    <source>
        <dbReference type="ARBA" id="ARBA00022692"/>
    </source>
</evidence>
<evidence type="ECO:0000256" key="5">
    <source>
        <dbReference type="ARBA" id="ARBA00023136"/>
    </source>
</evidence>
<dbReference type="PANTHER" id="PTHR42718">
    <property type="entry name" value="MAJOR FACILITATOR SUPERFAMILY MULTIDRUG TRANSPORTER MFSC"/>
    <property type="match status" value="1"/>
</dbReference>
<dbReference type="PANTHER" id="PTHR42718:SF9">
    <property type="entry name" value="MAJOR FACILITATOR SUPERFAMILY MULTIDRUG TRANSPORTER MFSC"/>
    <property type="match status" value="1"/>
</dbReference>
<dbReference type="InterPro" id="IPR020846">
    <property type="entry name" value="MFS_dom"/>
</dbReference>
<feature type="transmembrane region" description="Helical" evidence="6">
    <location>
        <begin position="210"/>
        <end position="228"/>
    </location>
</feature>
<dbReference type="Gene3D" id="1.20.1250.20">
    <property type="entry name" value="MFS general substrate transporter like domains"/>
    <property type="match status" value="1"/>
</dbReference>
<protein>
    <submittedName>
        <fullName evidence="8">MFS transporter</fullName>
    </submittedName>
</protein>
<evidence type="ECO:0000313" key="9">
    <source>
        <dbReference type="Proteomes" id="UP000595374"/>
    </source>
</evidence>
<keyword evidence="5 6" id="KW-0472">Membrane</keyword>
<evidence type="ECO:0000256" key="2">
    <source>
        <dbReference type="ARBA" id="ARBA00022448"/>
    </source>
</evidence>
<evidence type="ECO:0000259" key="7">
    <source>
        <dbReference type="PROSITE" id="PS50850"/>
    </source>
</evidence>
<dbReference type="InterPro" id="IPR011701">
    <property type="entry name" value="MFS"/>
</dbReference>
<reference evidence="8 9" key="1">
    <citation type="submission" date="2020-12" db="EMBL/GenBank/DDBJ databases">
        <title>FDA dAtabase for Regulatory Grade micrObial Sequences (FDA-ARGOS): Supporting development and validation of Infectious Disease Dx tests.</title>
        <authorList>
            <person name="Sproer C."/>
            <person name="Gronow S."/>
            <person name="Severitt S."/>
            <person name="Schroder I."/>
            <person name="Tallon L."/>
            <person name="Sadzewicz L."/>
            <person name="Zhao X."/>
            <person name="Boylan J."/>
            <person name="Ott S."/>
            <person name="Bowen H."/>
            <person name="Vavikolanu K."/>
            <person name="Mehta A."/>
            <person name="Aluvathingal J."/>
            <person name="Nadendla S."/>
            <person name="Lowell S."/>
            <person name="Myers T."/>
            <person name="Yan Y."/>
            <person name="Sichtig H."/>
        </authorList>
    </citation>
    <scope>NUCLEOTIDE SEQUENCE [LARGE SCALE GENOMIC DNA]</scope>
    <source>
        <strain evidence="8 9">FDAARGOS_990</strain>
    </source>
</reference>
<gene>
    <name evidence="8" type="ORF">I6H47_16760</name>
</gene>
<feature type="transmembrane region" description="Helical" evidence="6">
    <location>
        <begin position="276"/>
        <end position="301"/>
    </location>
</feature>
<feature type="transmembrane region" description="Helical" evidence="6">
    <location>
        <begin position="120"/>
        <end position="138"/>
    </location>
</feature>
<dbReference type="GO" id="GO:0005886">
    <property type="term" value="C:plasma membrane"/>
    <property type="evidence" value="ECO:0007669"/>
    <property type="project" value="UniProtKB-SubCell"/>
</dbReference>
<dbReference type="EMBL" id="CP065989">
    <property type="protein sequence ID" value="QQB14360.1"/>
    <property type="molecule type" value="Genomic_DNA"/>
</dbReference>
<feature type="transmembrane region" description="Helical" evidence="6">
    <location>
        <begin position="59"/>
        <end position="79"/>
    </location>
</feature>
<dbReference type="SUPFAM" id="SSF103473">
    <property type="entry name" value="MFS general substrate transporter"/>
    <property type="match status" value="1"/>
</dbReference>
<feature type="transmembrane region" description="Helical" evidence="6">
    <location>
        <begin position="367"/>
        <end position="388"/>
    </location>
</feature>
<feature type="transmembrane region" description="Helical" evidence="6">
    <location>
        <begin position="473"/>
        <end position="491"/>
    </location>
</feature>
<dbReference type="InterPro" id="IPR036259">
    <property type="entry name" value="MFS_trans_sf"/>
</dbReference>
<dbReference type="InterPro" id="IPR005829">
    <property type="entry name" value="Sugar_transporter_CS"/>
</dbReference>
<accession>A0A7T4DII0</accession>
<dbReference type="Gene3D" id="1.20.1720.10">
    <property type="entry name" value="Multidrug resistance protein D"/>
    <property type="match status" value="1"/>
</dbReference>
<feature type="transmembrane region" description="Helical" evidence="6">
    <location>
        <begin position="91"/>
        <end position="114"/>
    </location>
</feature>
<feature type="transmembrane region" description="Helical" evidence="6">
    <location>
        <begin position="23"/>
        <end position="47"/>
    </location>
</feature>
<dbReference type="RefSeq" id="WP_198499430.1">
    <property type="nucleotide sequence ID" value="NZ_CP065989.1"/>
</dbReference>
<keyword evidence="4 6" id="KW-1133">Transmembrane helix</keyword>
<feature type="transmembrane region" description="Helical" evidence="6">
    <location>
        <begin position="342"/>
        <end position="361"/>
    </location>
</feature>
<dbReference type="CDD" id="cd17321">
    <property type="entry name" value="MFS_MMR_MDR_like"/>
    <property type="match status" value="1"/>
</dbReference>